<keyword evidence="1" id="KW-0547">Nucleotide-binding</keyword>
<dbReference type="Pfam" id="PF21068">
    <property type="entry name" value="ATPgraspMvdD"/>
    <property type="match status" value="1"/>
</dbReference>
<dbReference type="RefSeq" id="WP_271218262.1">
    <property type="nucleotide sequence ID" value="NZ_BAAAVD010000028.1"/>
</dbReference>
<dbReference type="PANTHER" id="PTHR21621:SF0">
    <property type="entry name" value="BETA-CITRYLGLUTAMATE SYNTHASE B-RELATED"/>
    <property type="match status" value="1"/>
</dbReference>
<reference evidence="3" key="2">
    <citation type="submission" date="2023-01" db="EMBL/GenBank/DDBJ databases">
        <authorList>
            <person name="Sun Q."/>
            <person name="Evtushenko L."/>
        </authorList>
    </citation>
    <scope>NUCLEOTIDE SEQUENCE</scope>
    <source>
        <strain evidence="3">VKM Ac-2007</strain>
    </source>
</reference>
<dbReference type="GO" id="GO:0009432">
    <property type="term" value="P:SOS response"/>
    <property type="evidence" value="ECO:0007669"/>
    <property type="project" value="TreeGrafter"/>
</dbReference>
<name>A0A9W6MD81_9ACTN</name>
<dbReference type="GO" id="GO:0005737">
    <property type="term" value="C:cytoplasm"/>
    <property type="evidence" value="ECO:0007669"/>
    <property type="project" value="TreeGrafter"/>
</dbReference>
<reference evidence="3" key="1">
    <citation type="journal article" date="2014" name="Int. J. Syst. Evol. Microbiol.">
        <title>Complete genome sequence of Corynebacterium casei LMG S-19264T (=DSM 44701T), isolated from a smear-ripened cheese.</title>
        <authorList>
            <consortium name="US DOE Joint Genome Institute (JGI-PGF)"/>
            <person name="Walter F."/>
            <person name="Albersmeier A."/>
            <person name="Kalinowski J."/>
            <person name="Ruckert C."/>
        </authorList>
    </citation>
    <scope>NUCLEOTIDE SEQUENCE</scope>
    <source>
        <strain evidence="3">VKM Ac-2007</strain>
    </source>
</reference>
<dbReference type="PANTHER" id="PTHR21621">
    <property type="entry name" value="RIBOSOMAL PROTEIN S6 MODIFICATION PROTEIN"/>
    <property type="match status" value="1"/>
</dbReference>
<dbReference type="GO" id="GO:0046872">
    <property type="term" value="F:metal ion binding"/>
    <property type="evidence" value="ECO:0007669"/>
    <property type="project" value="InterPro"/>
</dbReference>
<evidence type="ECO:0000313" key="3">
    <source>
        <dbReference type="EMBL" id="GLK09807.1"/>
    </source>
</evidence>
<evidence type="ECO:0000259" key="2">
    <source>
        <dbReference type="PROSITE" id="PS50975"/>
    </source>
</evidence>
<evidence type="ECO:0000313" key="4">
    <source>
        <dbReference type="Proteomes" id="UP001143474"/>
    </source>
</evidence>
<proteinExistence type="predicted"/>
<dbReference type="EMBL" id="BSEV01000006">
    <property type="protein sequence ID" value="GLK09807.1"/>
    <property type="molecule type" value="Genomic_DNA"/>
</dbReference>
<dbReference type="InterPro" id="IPR048936">
    <property type="entry name" value="MvdD-like_ATPgrasp"/>
</dbReference>
<gene>
    <name evidence="3" type="ORF">GCM10017600_32130</name>
</gene>
<sequence length="332" mass="37439">MILILSDRQDDAVEMVLPKLRARGVPVTWWDPGDFPARGSLTAAFTGQGHRIVLDTGAGAGPLDLAQVRAVWWRRPNRPTPAENVTEPSHRRHVVWQAEFLLDGAWELAPARWLPARRDVERRAHNKIIHMARAVALGFSVPETVYTNDPFELAPAYERAGGDLIAKQINSDEFTLDGVDHRTYTTVLTRRHLTSRHRLRHEPVILQPYVPKAVELRVIVVGDRVFAMEIDSQASRTARDDWRHYDDDRVRHGAHRLPEDLERRCADLVAALDLTYGAIDLILTPEGEYVFLEINPNGAWGFVEHHTGLPIAEAIADWLAAAETENGSTDHE</sequence>
<dbReference type="GO" id="GO:0018169">
    <property type="term" value="F:ribosomal S6-glutamic acid ligase activity"/>
    <property type="evidence" value="ECO:0007669"/>
    <property type="project" value="TreeGrafter"/>
</dbReference>
<protein>
    <recommendedName>
        <fullName evidence="2">ATP-grasp domain-containing protein</fullName>
    </recommendedName>
</protein>
<dbReference type="Proteomes" id="UP001143474">
    <property type="component" value="Unassembled WGS sequence"/>
</dbReference>
<organism evidence="3 4">
    <name type="scientific">Streptosporangium carneum</name>
    <dbReference type="NCBI Taxonomy" id="47481"/>
    <lineage>
        <taxon>Bacteria</taxon>
        <taxon>Bacillati</taxon>
        <taxon>Actinomycetota</taxon>
        <taxon>Actinomycetes</taxon>
        <taxon>Streptosporangiales</taxon>
        <taxon>Streptosporangiaceae</taxon>
        <taxon>Streptosporangium</taxon>
    </lineage>
</organism>
<comment type="caution">
    <text evidence="3">The sequence shown here is derived from an EMBL/GenBank/DDBJ whole genome shotgun (WGS) entry which is preliminary data.</text>
</comment>
<keyword evidence="4" id="KW-1185">Reference proteome</keyword>
<dbReference type="SUPFAM" id="SSF56059">
    <property type="entry name" value="Glutathione synthetase ATP-binding domain-like"/>
    <property type="match status" value="1"/>
</dbReference>
<evidence type="ECO:0000256" key="1">
    <source>
        <dbReference type="PROSITE-ProRule" id="PRU00409"/>
    </source>
</evidence>
<dbReference type="PROSITE" id="PS50975">
    <property type="entry name" value="ATP_GRASP"/>
    <property type="match status" value="1"/>
</dbReference>
<dbReference type="InterPro" id="IPR011761">
    <property type="entry name" value="ATP-grasp"/>
</dbReference>
<dbReference type="GO" id="GO:0005524">
    <property type="term" value="F:ATP binding"/>
    <property type="evidence" value="ECO:0007669"/>
    <property type="project" value="UniProtKB-UniRule"/>
</dbReference>
<dbReference type="Gene3D" id="3.30.470.20">
    <property type="entry name" value="ATP-grasp fold, B domain"/>
    <property type="match status" value="1"/>
</dbReference>
<keyword evidence="1" id="KW-0067">ATP-binding</keyword>
<dbReference type="AlphaFoldDB" id="A0A9W6MD81"/>
<feature type="domain" description="ATP-grasp" evidence="2">
    <location>
        <begin position="131"/>
        <end position="320"/>
    </location>
</feature>
<accession>A0A9W6MD81</accession>